<evidence type="ECO:0000259" key="11">
    <source>
        <dbReference type="Pfam" id="PF00697"/>
    </source>
</evidence>
<evidence type="ECO:0000256" key="5">
    <source>
        <dbReference type="ARBA" id="ARBA00022272"/>
    </source>
</evidence>
<evidence type="ECO:0000256" key="10">
    <source>
        <dbReference type="HAMAP-Rule" id="MF_00135"/>
    </source>
</evidence>
<keyword evidence="9 10" id="KW-0413">Isomerase</keyword>
<dbReference type="CDD" id="cd00405">
    <property type="entry name" value="PRAI"/>
    <property type="match status" value="1"/>
</dbReference>
<dbReference type="InterPro" id="IPR013785">
    <property type="entry name" value="Aldolase_TIM"/>
</dbReference>
<dbReference type="GO" id="GO:0004640">
    <property type="term" value="F:phosphoribosylanthranilate isomerase activity"/>
    <property type="evidence" value="ECO:0007669"/>
    <property type="project" value="UniProtKB-UniRule"/>
</dbReference>
<dbReference type="HAMAP" id="MF_00135">
    <property type="entry name" value="PRAI"/>
    <property type="match status" value="1"/>
</dbReference>
<accession>A0A2A5WG94</accession>
<keyword evidence="6 10" id="KW-0028">Amino-acid biosynthesis</keyword>
<dbReference type="InterPro" id="IPR001240">
    <property type="entry name" value="PRAI_dom"/>
</dbReference>
<reference evidence="12 13" key="1">
    <citation type="submission" date="2017-08" db="EMBL/GenBank/DDBJ databases">
        <title>Fine stratification of microbial communities through a metagenomic profile of the photic zone.</title>
        <authorList>
            <person name="Haro-Moreno J.M."/>
            <person name="Lopez-Perez M."/>
            <person name="De La Torre J."/>
            <person name="Picazo A."/>
            <person name="Camacho A."/>
            <person name="Rodriguez-Valera F."/>
        </authorList>
    </citation>
    <scope>NUCLEOTIDE SEQUENCE [LARGE SCALE GENOMIC DNA]</scope>
    <source>
        <strain evidence="12">MED-G28</strain>
    </source>
</reference>
<evidence type="ECO:0000256" key="3">
    <source>
        <dbReference type="ARBA" id="ARBA00007571"/>
    </source>
</evidence>
<dbReference type="UniPathway" id="UPA00035">
    <property type="reaction ID" value="UER00042"/>
</dbReference>
<dbReference type="EMBL" id="NTJZ01000001">
    <property type="protein sequence ID" value="PDH35509.1"/>
    <property type="molecule type" value="Genomic_DNA"/>
</dbReference>
<dbReference type="FunFam" id="3.20.20.70:FF:000075">
    <property type="entry name" value="Tryptophan biosynthesis protein TRP1"/>
    <property type="match status" value="1"/>
</dbReference>
<keyword evidence="7 10" id="KW-0822">Tryptophan biosynthesis</keyword>
<sequence length="204" mass="21952">MKICGITLNSDAIAAADYGADAIGLVFYPQSPRAVKKKSIAEITTGLPSWVDVVALFVDPSEDEVRQVLATNTINLLQFHGRESEAFCKSFNVPYIKAIRVKSYDTISKKINAYTSAKMLLLDSHSKKAPGGTGSKFDWKIGESVTAKSTNKIVVAGGLSPNNVQKAIQKIKPYGVDVSSGVEQSHGVKELSKMKAFIEGARSV</sequence>
<dbReference type="PANTHER" id="PTHR42894:SF1">
    <property type="entry name" value="N-(5'-PHOSPHORIBOSYL)ANTHRANILATE ISOMERASE"/>
    <property type="match status" value="1"/>
</dbReference>
<dbReference type="PANTHER" id="PTHR42894">
    <property type="entry name" value="N-(5'-PHOSPHORIBOSYL)ANTHRANILATE ISOMERASE"/>
    <property type="match status" value="1"/>
</dbReference>
<comment type="pathway">
    <text evidence="2 10">Amino-acid biosynthesis; L-tryptophan biosynthesis; L-tryptophan from chorismate: step 3/5.</text>
</comment>
<dbReference type="Pfam" id="PF00697">
    <property type="entry name" value="PRAI"/>
    <property type="match status" value="1"/>
</dbReference>
<evidence type="ECO:0000256" key="4">
    <source>
        <dbReference type="ARBA" id="ARBA00012572"/>
    </source>
</evidence>
<dbReference type="EC" id="5.3.1.24" evidence="4 10"/>
<protein>
    <recommendedName>
        <fullName evidence="5 10">N-(5'-phosphoribosyl)anthranilate isomerase</fullName>
        <shortName evidence="10">PRAI</shortName>
        <ecNumber evidence="4 10">5.3.1.24</ecNumber>
    </recommendedName>
</protein>
<dbReference type="NCBIfam" id="NF002298">
    <property type="entry name" value="PRK01222.1-4"/>
    <property type="match status" value="1"/>
</dbReference>
<evidence type="ECO:0000256" key="1">
    <source>
        <dbReference type="ARBA" id="ARBA00001164"/>
    </source>
</evidence>
<evidence type="ECO:0000256" key="2">
    <source>
        <dbReference type="ARBA" id="ARBA00004664"/>
    </source>
</evidence>
<keyword evidence="8 10" id="KW-0057">Aromatic amino acid biosynthesis</keyword>
<dbReference type="InterPro" id="IPR044643">
    <property type="entry name" value="TrpF_fam"/>
</dbReference>
<feature type="domain" description="N-(5'phosphoribosyl) anthranilate isomerase (PRAI)" evidence="11">
    <location>
        <begin position="2"/>
        <end position="199"/>
    </location>
</feature>
<dbReference type="InterPro" id="IPR011060">
    <property type="entry name" value="RibuloseP-bd_barrel"/>
</dbReference>
<dbReference type="GO" id="GO:0000162">
    <property type="term" value="P:L-tryptophan biosynthetic process"/>
    <property type="evidence" value="ECO:0007669"/>
    <property type="project" value="UniProtKB-UniRule"/>
</dbReference>
<evidence type="ECO:0000256" key="7">
    <source>
        <dbReference type="ARBA" id="ARBA00022822"/>
    </source>
</evidence>
<evidence type="ECO:0000256" key="9">
    <source>
        <dbReference type="ARBA" id="ARBA00023235"/>
    </source>
</evidence>
<comment type="catalytic activity">
    <reaction evidence="1 10">
        <text>N-(5-phospho-beta-D-ribosyl)anthranilate = 1-(2-carboxyphenylamino)-1-deoxy-D-ribulose 5-phosphate</text>
        <dbReference type="Rhea" id="RHEA:21540"/>
        <dbReference type="ChEBI" id="CHEBI:18277"/>
        <dbReference type="ChEBI" id="CHEBI:58613"/>
        <dbReference type="EC" id="5.3.1.24"/>
    </reaction>
</comment>
<proteinExistence type="inferred from homology"/>
<dbReference type="AlphaFoldDB" id="A0A2A5WG94"/>
<comment type="caution">
    <text evidence="12">The sequence shown here is derived from an EMBL/GenBank/DDBJ whole genome shotgun (WGS) entry which is preliminary data.</text>
</comment>
<evidence type="ECO:0000313" key="12">
    <source>
        <dbReference type="EMBL" id="PDH35509.1"/>
    </source>
</evidence>
<dbReference type="Proteomes" id="UP000219329">
    <property type="component" value="Unassembled WGS sequence"/>
</dbReference>
<gene>
    <name evidence="10" type="primary">trpF</name>
    <name evidence="12" type="ORF">CNF02_00900</name>
</gene>
<dbReference type="Gene3D" id="3.20.20.70">
    <property type="entry name" value="Aldolase class I"/>
    <property type="match status" value="1"/>
</dbReference>
<evidence type="ECO:0000313" key="13">
    <source>
        <dbReference type="Proteomes" id="UP000219329"/>
    </source>
</evidence>
<comment type="similarity">
    <text evidence="3 10">Belongs to the TrpF family.</text>
</comment>
<organism evidence="12 13">
    <name type="scientific">OM182 bacterium MED-G28</name>
    <dbReference type="NCBI Taxonomy" id="1986256"/>
    <lineage>
        <taxon>Bacteria</taxon>
        <taxon>Pseudomonadati</taxon>
        <taxon>Pseudomonadota</taxon>
        <taxon>Gammaproteobacteria</taxon>
        <taxon>OMG group</taxon>
        <taxon>OM182 clade</taxon>
    </lineage>
</organism>
<evidence type="ECO:0000256" key="8">
    <source>
        <dbReference type="ARBA" id="ARBA00023141"/>
    </source>
</evidence>
<dbReference type="SUPFAM" id="SSF51366">
    <property type="entry name" value="Ribulose-phoshate binding barrel"/>
    <property type="match status" value="1"/>
</dbReference>
<name>A0A2A5WG94_9GAMM</name>
<evidence type="ECO:0000256" key="6">
    <source>
        <dbReference type="ARBA" id="ARBA00022605"/>
    </source>
</evidence>